<accession>A0A444LMV9</accession>
<dbReference type="PANTHER" id="PTHR11364:SF27">
    <property type="entry name" value="SULFURTRANSFERASE"/>
    <property type="match status" value="1"/>
</dbReference>
<dbReference type="RefSeq" id="WP_128441687.1">
    <property type="nucleotide sequence ID" value="NZ_SBIP01000001.1"/>
</dbReference>
<evidence type="ECO:0000256" key="2">
    <source>
        <dbReference type="ARBA" id="ARBA00022737"/>
    </source>
</evidence>
<keyword evidence="1 4" id="KW-0808">Transferase</keyword>
<proteinExistence type="predicted"/>
<evidence type="ECO:0000259" key="3">
    <source>
        <dbReference type="PROSITE" id="PS50206"/>
    </source>
</evidence>
<dbReference type="OrthoDB" id="9781034at2"/>
<dbReference type="InterPro" id="IPR001763">
    <property type="entry name" value="Rhodanese-like_dom"/>
</dbReference>
<evidence type="ECO:0000256" key="1">
    <source>
        <dbReference type="ARBA" id="ARBA00022679"/>
    </source>
</evidence>
<comment type="caution">
    <text evidence="4">The sequence shown here is derived from an EMBL/GenBank/DDBJ whole genome shotgun (WGS) entry which is preliminary data.</text>
</comment>
<dbReference type="SUPFAM" id="SSF52821">
    <property type="entry name" value="Rhodanese/Cell cycle control phosphatase"/>
    <property type="match status" value="2"/>
</dbReference>
<reference evidence="4 5" key="1">
    <citation type="submission" date="2019-01" db="EMBL/GenBank/DDBJ databases">
        <title>The draft genome of Rhizobium sp. 24NR.</title>
        <authorList>
            <person name="Liu L."/>
            <person name="Liang L."/>
            <person name="Shi S."/>
            <person name="Xu L."/>
            <person name="Wang X."/>
            <person name="Li L."/>
            <person name="Zhang X."/>
        </authorList>
    </citation>
    <scope>NUCLEOTIDE SEQUENCE [LARGE SCALE GENOMIC DNA]</scope>
    <source>
        <strain evidence="4 5">24NR</strain>
    </source>
</reference>
<organism evidence="4 5">
    <name type="scientific">Neorhizobium lilium</name>
    <dbReference type="NCBI Taxonomy" id="2503024"/>
    <lineage>
        <taxon>Bacteria</taxon>
        <taxon>Pseudomonadati</taxon>
        <taxon>Pseudomonadota</taxon>
        <taxon>Alphaproteobacteria</taxon>
        <taxon>Hyphomicrobiales</taxon>
        <taxon>Rhizobiaceae</taxon>
        <taxon>Rhizobium/Agrobacterium group</taxon>
        <taxon>Neorhizobium</taxon>
    </lineage>
</organism>
<dbReference type="Proteomes" id="UP000287687">
    <property type="component" value="Unassembled WGS sequence"/>
</dbReference>
<dbReference type="SMART" id="SM00450">
    <property type="entry name" value="RHOD"/>
    <property type="match status" value="2"/>
</dbReference>
<keyword evidence="5" id="KW-1185">Reference proteome</keyword>
<evidence type="ECO:0000313" key="4">
    <source>
        <dbReference type="EMBL" id="RWX81644.1"/>
    </source>
</evidence>
<dbReference type="PANTHER" id="PTHR11364">
    <property type="entry name" value="THIOSULFATE SULFERTANSFERASE"/>
    <property type="match status" value="1"/>
</dbReference>
<feature type="domain" description="Rhodanese" evidence="3">
    <location>
        <begin position="18"/>
        <end position="145"/>
    </location>
</feature>
<gene>
    <name evidence="4" type="ORF">EPK99_05105</name>
</gene>
<sequence length="300" mass="32707">MKRTSPLVPVEWLVPRLDGPDVVILDASVYLDPAPSGAARGEFRSGVDQFRGAGHIPGARFADLFTEFSDPTSPFPFMRPDPDQFESAAGRLGIEPGSHVVVYDGLAGQWAARLWWVFRTLGHSNVSVLDGGLKRYKALGGELEMDLVVYEKTTYRIANAQKPRAEKAEVVAISSGQIDGQLICLLQPDDFSGKISVRARAGHIPASVNLPFTKLIDTHENTMLPRERLEDVFRSVTPLRGERIVTYCGGGVASTYGALALDVIGYENTVEYDGSLNEWLADPNLQMETGLGSVDITNSK</sequence>
<protein>
    <submittedName>
        <fullName evidence="4">Sulfurtransferase</fullName>
    </submittedName>
</protein>
<dbReference type="GO" id="GO:0004792">
    <property type="term" value="F:thiosulfate-cyanide sulfurtransferase activity"/>
    <property type="evidence" value="ECO:0007669"/>
    <property type="project" value="TreeGrafter"/>
</dbReference>
<feature type="domain" description="Rhodanese" evidence="3">
    <location>
        <begin position="189"/>
        <end position="288"/>
    </location>
</feature>
<dbReference type="Pfam" id="PF00581">
    <property type="entry name" value="Rhodanese"/>
    <property type="match status" value="2"/>
</dbReference>
<dbReference type="PROSITE" id="PS50206">
    <property type="entry name" value="RHODANESE_3"/>
    <property type="match status" value="2"/>
</dbReference>
<dbReference type="EMBL" id="SBIP01000001">
    <property type="protein sequence ID" value="RWX81644.1"/>
    <property type="molecule type" value="Genomic_DNA"/>
</dbReference>
<dbReference type="AlphaFoldDB" id="A0A444LMV9"/>
<name>A0A444LMV9_9HYPH</name>
<dbReference type="CDD" id="cd01448">
    <property type="entry name" value="TST_Repeat_1"/>
    <property type="match status" value="1"/>
</dbReference>
<dbReference type="InterPro" id="IPR036873">
    <property type="entry name" value="Rhodanese-like_dom_sf"/>
</dbReference>
<dbReference type="InterPro" id="IPR045078">
    <property type="entry name" value="TST/MPST-like"/>
</dbReference>
<evidence type="ECO:0000313" key="5">
    <source>
        <dbReference type="Proteomes" id="UP000287687"/>
    </source>
</evidence>
<dbReference type="Gene3D" id="3.40.250.10">
    <property type="entry name" value="Rhodanese-like domain"/>
    <property type="match status" value="2"/>
</dbReference>
<keyword evidence="2" id="KW-0677">Repeat</keyword>